<dbReference type="EMBL" id="BARW01035388">
    <property type="protein sequence ID" value="GAJ19990.1"/>
    <property type="molecule type" value="Genomic_DNA"/>
</dbReference>
<evidence type="ECO:0000256" key="1">
    <source>
        <dbReference type="SAM" id="Phobius"/>
    </source>
</evidence>
<gene>
    <name evidence="2" type="ORF">S12H4_55203</name>
</gene>
<protein>
    <recommendedName>
        <fullName evidence="3">ComEC/Rec2-related protein domain-containing protein</fullName>
    </recommendedName>
</protein>
<feature type="transmembrane region" description="Helical" evidence="1">
    <location>
        <begin position="44"/>
        <end position="64"/>
    </location>
</feature>
<name>X1W0D0_9ZZZZ</name>
<feature type="transmembrane region" description="Helical" evidence="1">
    <location>
        <begin position="21"/>
        <end position="38"/>
    </location>
</feature>
<sequence length="70" mass="8130">MGLFSWLDSKIKNMRWYDISLVKLSTAAFILMIAKLWPPLLSLAWHWYLIIALLAAIIPLKNLFKEEAVV</sequence>
<dbReference type="AlphaFoldDB" id="X1W0D0"/>
<keyword evidence="1" id="KW-0472">Membrane</keyword>
<keyword evidence="1" id="KW-1133">Transmembrane helix</keyword>
<accession>X1W0D0</accession>
<evidence type="ECO:0000313" key="2">
    <source>
        <dbReference type="EMBL" id="GAJ19990.1"/>
    </source>
</evidence>
<evidence type="ECO:0008006" key="3">
    <source>
        <dbReference type="Google" id="ProtNLM"/>
    </source>
</evidence>
<comment type="caution">
    <text evidence="2">The sequence shown here is derived from an EMBL/GenBank/DDBJ whole genome shotgun (WGS) entry which is preliminary data.</text>
</comment>
<organism evidence="2">
    <name type="scientific">marine sediment metagenome</name>
    <dbReference type="NCBI Taxonomy" id="412755"/>
    <lineage>
        <taxon>unclassified sequences</taxon>
        <taxon>metagenomes</taxon>
        <taxon>ecological metagenomes</taxon>
    </lineage>
</organism>
<proteinExistence type="predicted"/>
<reference evidence="2" key="1">
    <citation type="journal article" date="2014" name="Front. Microbiol.">
        <title>High frequency of phylogenetically diverse reductive dehalogenase-homologous genes in deep subseafloor sedimentary metagenomes.</title>
        <authorList>
            <person name="Kawai M."/>
            <person name="Futagami T."/>
            <person name="Toyoda A."/>
            <person name="Takaki Y."/>
            <person name="Nishi S."/>
            <person name="Hori S."/>
            <person name="Arai W."/>
            <person name="Tsubouchi T."/>
            <person name="Morono Y."/>
            <person name="Uchiyama I."/>
            <person name="Ito T."/>
            <person name="Fujiyama A."/>
            <person name="Inagaki F."/>
            <person name="Takami H."/>
        </authorList>
    </citation>
    <scope>NUCLEOTIDE SEQUENCE</scope>
    <source>
        <strain evidence="2">Expedition CK06-06</strain>
    </source>
</reference>
<keyword evidence="1" id="KW-0812">Transmembrane</keyword>